<feature type="transmembrane region" description="Helical" evidence="1">
    <location>
        <begin position="51"/>
        <end position="76"/>
    </location>
</feature>
<accession>A0AAD3ZZF3</accession>
<feature type="transmembrane region" description="Helical" evidence="1">
    <location>
        <begin position="24"/>
        <end position="45"/>
    </location>
</feature>
<name>A0AAD3ZZF3_MICMQ</name>
<organism evidence="2 3">
    <name type="scientific">Microbacterium maritypicum</name>
    <name type="common">Microbacterium liquefaciens</name>
    <dbReference type="NCBI Taxonomy" id="33918"/>
    <lineage>
        <taxon>Bacteria</taxon>
        <taxon>Bacillati</taxon>
        <taxon>Actinomycetota</taxon>
        <taxon>Actinomycetes</taxon>
        <taxon>Micrococcales</taxon>
        <taxon>Microbacteriaceae</taxon>
        <taxon>Microbacterium</taxon>
    </lineage>
</organism>
<evidence type="ECO:0000313" key="3">
    <source>
        <dbReference type="Proteomes" id="UP000436027"/>
    </source>
</evidence>
<sequence>MSTLSLETAPVLARPVPWWSRRRVILVLSVVVIPVLLAVLLNSYGPLTVESAIRMACATIAGQTVAIGGAATALVITITRRRNIAGIIVFAVILIGVVVYAASAMEGAGYLLVDRLDRIAEADELN</sequence>
<comment type="caution">
    <text evidence="2">The sequence shown here is derived from an EMBL/GenBank/DDBJ whole genome shotgun (WGS) entry which is preliminary data.</text>
</comment>
<gene>
    <name evidence="2" type="ORF">F6W70_06255</name>
</gene>
<protein>
    <submittedName>
        <fullName evidence="2">Uncharacterized protein</fullName>
    </submittedName>
</protein>
<feature type="transmembrane region" description="Helical" evidence="1">
    <location>
        <begin position="83"/>
        <end position="102"/>
    </location>
</feature>
<evidence type="ECO:0000313" key="2">
    <source>
        <dbReference type="EMBL" id="KAB1887015.1"/>
    </source>
</evidence>
<dbReference type="EMBL" id="WAAQ01000001">
    <property type="protein sequence ID" value="KAB1887015.1"/>
    <property type="molecule type" value="Genomic_DNA"/>
</dbReference>
<evidence type="ECO:0000256" key="1">
    <source>
        <dbReference type="SAM" id="Phobius"/>
    </source>
</evidence>
<keyword evidence="1" id="KW-0812">Transmembrane</keyword>
<dbReference type="RefSeq" id="WP_127482540.1">
    <property type="nucleotide sequence ID" value="NZ_BAAAIN010000002.1"/>
</dbReference>
<reference evidence="2 3" key="1">
    <citation type="submission" date="2019-09" db="EMBL/GenBank/DDBJ databases">
        <title>Whole genome sequencing of Microbacterium maritypicum.</title>
        <authorList>
            <person name="Lenchi N."/>
        </authorList>
    </citation>
    <scope>NUCLEOTIDE SEQUENCE [LARGE SCALE GENOMIC DNA]</scope>
    <source>
        <strain evidence="2 3">DSM 12512</strain>
    </source>
</reference>
<proteinExistence type="predicted"/>
<dbReference type="AlphaFoldDB" id="A0AAD3ZZF3"/>
<keyword evidence="1" id="KW-1133">Transmembrane helix</keyword>
<keyword evidence="1" id="KW-0472">Membrane</keyword>
<dbReference type="Proteomes" id="UP000436027">
    <property type="component" value="Unassembled WGS sequence"/>
</dbReference>